<evidence type="ECO:0000313" key="3">
    <source>
        <dbReference type="EMBL" id="OXM86109.1"/>
    </source>
</evidence>
<reference evidence="3 4" key="1">
    <citation type="submission" date="2017-07" db="EMBL/GenBank/DDBJ databases">
        <title>Genome sequencing and assembly of Paenibacillus rigui.</title>
        <authorList>
            <person name="Mayilraj S."/>
        </authorList>
    </citation>
    <scope>NUCLEOTIDE SEQUENCE [LARGE SCALE GENOMIC DNA]</scope>
    <source>
        <strain evidence="3 4">JCM 16352</strain>
    </source>
</reference>
<evidence type="ECO:0000256" key="2">
    <source>
        <dbReference type="SAM" id="Phobius"/>
    </source>
</evidence>
<protein>
    <submittedName>
        <fullName evidence="3">Uncharacterized protein</fullName>
    </submittedName>
</protein>
<evidence type="ECO:0000313" key="4">
    <source>
        <dbReference type="Proteomes" id="UP000215509"/>
    </source>
</evidence>
<feature type="compositionally biased region" description="Polar residues" evidence="1">
    <location>
        <begin position="30"/>
        <end position="42"/>
    </location>
</feature>
<gene>
    <name evidence="3" type="ORF">CF651_12895</name>
</gene>
<accession>A0A229UT92</accession>
<keyword evidence="2" id="KW-1133">Transmembrane helix</keyword>
<organism evidence="3 4">
    <name type="scientific">Paenibacillus rigui</name>
    <dbReference type="NCBI Taxonomy" id="554312"/>
    <lineage>
        <taxon>Bacteria</taxon>
        <taxon>Bacillati</taxon>
        <taxon>Bacillota</taxon>
        <taxon>Bacilli</taxon>
        <taxon>Bacillales</taxon>
        <taxon>Paenibacillaceae</taxon>
        <taxon>Paenibacillus</taxon>
    </lineage>
</organism>
<feature type="transmembrane region" description="Helical" evidence="2">
    <location>
        <begin position="6"/>
        <end position="25"/>
    </location>
</feature>
<dbReference type="EMBL" id="NMQW01000017">
    <property type="protein sequence ID" value="OXM86109.1"/>
    <property type="molecule type" value="Genomic_DNA"/>
</dbReference>
<feature type="region of interest" description="Disordered" evidence="1">
    <location>
        <begin position="28"/>
        <end position="147"/>
    </location>
</feature>
<dbReference type="AlphaFoldDB" id="A0A229UT92"/>
<name>A0A229UT92_9BACL</name>
<feature type="compositionally biased region" description="Polar residues" evidence="1">
    <location>
        <begin position="81"/>
        <end position="94"/>
    </location>
</feature>
<evidence type="ECO:0000256" key="1">
    <source>
        <dbReference type="SAM" id="MobiDB-lite"/>
    </source>
</evidence>
<dbReference type="RefSeq" id="WP_094015259.1">
    <property type="nucleotide sequence ID" value="NZ_NMQW01000017.1"/>
</dbReference>
<proteinExistence type="predicted"/>
<dbReference type="OrthoDB" id="1798639at2"/>
<keyword evidence="2" id="KW-0472">Membrane</keyword>
<comment type="caution">
    <text evidence="3">The sequence shown here is derived from an EMBL/GenBank/DDBJ whole genome shotgun (WGS) entry which is preliminary data.</text>
</comment>
<feature type="compositionally biased region" description="Gly residues" evidence="1">
    <location>
        <begin position="47"/>
        <end position="57"/>
    </location>
</feature>
<sequence length="176" mass="18740">MKWIQLILNNWFIVVVLFFILSGLFKRRTPSGSQQSRKSTGPSMPPFGGGGTVGPGWGKKSLEMNKGKSAPAAASTGGEAPSSTKKAPESSSTRVGEERKAVLAADNYGQEPQEDFWDTSPLSGKVQASRESSSARHDGSSNSFGADDAISADKLAQGILWAEILGPPRSKKPFRK</sequence>
<keyword evidence="2" id="KW-0812">Transmembrane</keyword>
<dbReference type="Proteomes" id="UP000215509">
    <property type="component" value="Unassembled WGS sequence"/>
</dbReference>
<keyword evidence="4" id="KW-1185">Reference proteome</keyword>